<evidence type="ECO:0000256" key="1">
    <source>
        <dbReference type="ARBA" id="ARBA00022737"/>
    </source>
</evidence>
<dbReference type="PANTHER" id="PTHR24171:SF8">
    <property type="entry name" value="BRCA1-ASSOCIATED RING DOMAIN PROTEIN 1"/>
    <property type="match status" value="1"/>
</dbReference>
<proteinExistence type="predicted"/>
<dbReference type="InterPro" id="IPR002110">
    <property type="entry name" value="Ankyrin_rpt"/>
</dbReference>
<reference evidence="4 5" key="1">
    <citation type="journal article" date="2012" name="PLoS Pathog.">
        <title>Diverse lifestyles and strategies of plant pathogenesis encoded in the genomes of eighteen Dothideomycetes fungi.</title>
        <authorList>
            <person name="Ohm R.A."/>
            <person name="Feau N."/>
            <person name="Henrissat B."/>
            <person name="Schoch C.L."/>
            <person name="Horwitz B.A."/>
            <person name="Barry K.W."/>
            <person name="Condon B.J."/>
            <person name="Copeland A.C."/>
            <person name="Dhillon B."/>
            <person name="Glaser F."/>
            <person name="Hesse C.N."/>
            <person name="Kosti I."/>
            <person name="LaButti K."/>
            <person name="Lindquist E.A."/>
            <person name="Lucas S."/>
            <person name="Salamov A.A."/>
            <person name="Bradshaw R.E."/>
            <person name="Ciuffetti L."/>
            <person name="Hamelin R.C."/>
            <person name="Kema G.H.J."/>
            <person name="Lawrence C."/>
            <person name="Scott J.A."/>
            <person name="Spatafora J.W."/>
            <person name="Turgeon B.G."/>
            <person name="de Wit P.J.G.M."/>
            <person name="Zhong S."/>
            <person name="Goodwin S.B."/>
            <person name="Grigoriev I.V."/>
        </authorList>
    </citation>
    <scope>NUCLEOTIDE SEQUENCE [LARGE SCALE GENOMIC DNA]</scope>
    <source>
        <strain evidence="5">C4 / ATCC 48331 / race T</strain>
    </source>
</reference>
<dbReference type="PANTHER" id="PTHR24171">
    <property type="entry name" value="ANKYRIN REPEAT DOMAIN-CONTAINING PROTEIN 39-RELATED"/>
    <property type="match status" value="1"/>
</dbReference>
<organism evidence="4 5">
    <name type="scientific">Cochliobolus heterostrophus (strain C4 / ATCC 48331 / race T)</name>
    <name type="common">Southern corn leaf blight fungus</name>
    <name type="synonym">Bipolaris maydis</name>
    <dbReference type="NCBI Taxonomy" id="665024"/>
    <lineage>
        <taxon>Eukaryota</taxon>
        <taxon>Fungi</taxon>
        <taxon>Dikarya</taxon>
        <taxon>Ascomycota</taxon>
        <taxon>Pezizomycotina</taxon>
        <taxon>Dothideomycetes</taxon>
        <taxon>Pleosporomycetidae</taxon>
        <taxon>Pleosporales</taxon>
        <taxon>Pleosporineae</taxon>
        <taxon>Pleosporaceae</taxon>
        <taxon>Bipolaris</taxon>
    </lineage>
</organism>
<dbReference type="PROSITE" id="PS50297">
    <property type="entry name" value="ANK_REP_REGION"/>
    <property type="match status" value="2"/>
</dbReference>
<dbReference type="GO" id="GO:0085020">
    <property type="term" value="P:protein K6-linked ubiquitination"/>
    <property type="evidence" value="ECO:0007669"/>
    <property type="project" value="TreeGrafter"/>
</dbReference>
<feature type="non-terminal residue" evidence="4">
    <location>
        <position position="91"/>
    </location>
</feature>
<feature type="non-terminal residue" evidence="4">
    <location>
        <position position="1"/>
    </location>
</feature>
<keyword evidence="1" id="KW-0677">Repeat</keyword>
<dbReference type="AlphaFoldDB" id="N4X3S8"/>
<dbReference type="HOGENOM" id="CLU_000134_45_8_1"/>
<dbReference type="Pfam" id="PF12796">
    <property type="entry name" value="Ank_2"/>
    <property type="match status" value="1"/>
</dbReference>
<evidence type="ECO:0000256" key="3">
    <source>
        <dbReference type="PROSITE-ProRule" id="PRU00023"/>
    </source>
</evidence>
<dbReference type="Proteomes" id="UP000012338">
    <property type="component" value="Unassembled WGS sequence"/>
</dbReference>
<sequence length="91" mass="9781">LYFASEGGHLQLVEALLEEGADVNRRCGLHGTALQAAVKKENRQMVELLLNNSKTFVNSFSSEIGTALNTAACTGNLNIVKLLHEKGANIN</sequence>
<dbReference type="SMART" id="SM00248">
    <property type="entry name" value="ANK"/>
    <property type="match status" value="3"/>
</dbReference>
<reference evidence="5" key="2">
    <citation type="journal article" date="2013" name="PLoS Genet.">
        <title>Comparative genome structure, secondary metabolite, and effector coding capacity across Cochliobolus pathogens.</title>
        <authorList>
            <person name="Condon B.J."/>
            <person name="Leng Y."/>
            <person name="Wu D."/>
            <person name="Bushley K.E."/>
            <person name="Ohm R.A."/>
            <person name="Otillar R."/>
            <person name="Martin J."/>
            <person name="Schackwitz W."/>
            <person name="Grimwood J."/>
            <person name="MohdZainudin N."/>
            <person name="Xue C."/>
            <person name="Wang R."/>
            <person name="Manning V.A."/>
            <person name="Dhillon B."/>
            <person name="Tu Z.J."/>
            <person name="Steffenson B.J."/>
            <person name="Salamov A."/>
            <person name="Sun H."/>
            <person name="Lowry S."/>
            <person name="LaButti K."/>
            <person name="Han J."/>
            <person name="Copeland A."/>
            <person name="Lindquist E."/>
            <person name="Barry K."/>
            <person name="Schmutz J."/>
            <person name="Baker S.E."/>
            <person name="Ciuffetti L.M."/>
            <person name="Grigoriev I.V."/>
            <person name="Zhong S."/>
            <person name="Turgeon B.G."/>
        </authorList>
    </citation>
    <scope>NUCLEOTIDE SEQUENCE [LARGE SCALE GENOMIC DNA]</scope>
    <source>
        <strain evidence="5">C4 / ATCC 48331 / race T</strain>
    </source>
</reference>
<dbReference type="GO" id="GO:0004842">
    <property type="term" value="F:ubiquitin-protein transferase activity"/>
    <property type="evidence" value="ECO:0007669"/>
    <property type="project" value="TreeGrafter"/>
</dbReference>
<keyword evidence="2 3" id="KW-0040">ANK repeat</keyword>
<dbReference type="SUPFAM" id="SSF48403">
    <property type="entry name" value="Ankyrin repeat"/>
    <property type="match status" value="1"/>
</dbReference>
<evidence type="ECO:0000256" key="2">
    <source>
        <dbReference type="ARBA" id="ARBA00023043"/>
    </source>
</evidence>
<dbReference type="OrthoDB" id="4772757at2759"/>
<feature type="repeat" description="ANK" evidence="3">
    <location>
        <begin position="63"/>
        <end position="91"/>
    </location>
</feature>
<dbReference type="InterPro" id="IPR036770">
    <property type="entry name" value="Ankyrin_rpt-contain_sf"/>
</dbReference>
<name>N4X3S8_COCH4</name>
<protein>
    <submittedName>
        <fullName evidence="4">Uncharacterized protein</fullName>
    </submittedName>
</protein>
<accession>N4X3S8</accession>
<evidence type="ECO:0000313" key="4">
    <source>
        <dbReference type="EMBL" id="ENI03123.1"/>
    </source>
</evidence>
<dbReference type="Gene3D" id="1.25.40.20">
    <property type="entry name" value="Ankyrin repeat-containing domain"/>
    <property type="match status" value="1"/>
</dbReference>
<feature type="repeat" description="ANK" evidence="3">
    <location>
        <begin position="1"/>
        <end position="28"/>
    </location>
</feature>
<keyword evidence="5" id="KW-1185">Reference proteome</keyword>
<dbReference type="PROSITE" id="PS50088">
    <property type="entry name" value="ANK_REPEAT"/>
    <property type="match status" value="2"/>
</dbReference>
<gene>
    <name evidence="4" type="ORF">COCC4DRAFT_100796</name>
</gene>
<dbReference type="EMBL" id="KB733461">
    <property type="protein sequence ID" value="ENI03123.1"/>
    <property type="molecule type" value="Genomic_DNA"/>
</dbReference>
<evidence type="ECO:0000313" key="5">
    <source>
        <dbReference type="Proteomes" id="UP000012338"/>
    </source>
</evidence>